<proteinExistence type="predicted"/>
<dbReference type="EMBL" id="JARTCD010000006">
    <property type="protein sequence ID" value="KAJ8661852.1"/>
    <property type="molecule type" value="Genomic_DNA"/>
</dbReference>
<dbReference type="AlphaFoldDB" id="A0AAD7Y2Q5"/>
<evidence type="ECO:0000313" key="1">
    <source>
        <dbReference type="EMBL" id="KAJ8661852.1"/>
    </source>
</evidence>
<organism evidence="1 2">
    <name type="scientific">Lichtheimia ornata</name>
    <dbReference type="NCBI Taxonomy" id="688661"/>
    <lineage>
        <taxon>Eukaryota</taxon>
        <taxon>Fungi</taxon>
        <taxon>Fungi incertae sedis</taxon>
        <taxon>Mucoromycota</taxon>
        <taxon>Mucoromycotina</taxon>
        <taxon>Mucoromycetes</taxon>
        <taxon>Mucorales</taxon>
        <taxon>Lichtheimiaceae</taxon>
        <taxon>Lichtheimia</taxon>
    </lineage>
</organism>
<dbReference type="GeneID" id="83209599"/>
<protein>
    <submittedName>
        <fullName evidence="1">Uncharacterized protein</fullName>
    </submittedName>
</protein>
<dbReference type="Proteomes" id="UP001234581">
    <property type="component" value="Unassembled WGS sequence"/>
</dbReference>
<reference evidence="1 2" key="1">
    <citation type="submission" date="2023-03" db="EMBL/GenBank/DDBJ databases">
        <title>Genome sequence of Lichtheimia ornata CBS 291.66.</title>
        <authorList>
            <person name="Mohabir J.T."/>
            <person name="Shea T.P."/>
            <person name="Kurbessoian T."/>
            <person name="Berby B."/>
            <person name="Fontaine J."/>
            <person name="Livny J."/>
            <person name="Gnirke A."/>
            <person name="Stajich J.E."/>
            <person name="Cuomo C.A."/>
        </authorList>
    </citation>
    <scope>NUCLEOTIDE SEQUENCE [LARGE SCALE GENOMIC DNA]</scope>
    <source>
        <strain evidence="1">CBS 291.66</strain>
    </source>
</reference>
<keyword evidence="2" id="KW-1185">Reference proteome</keyword>
<evidence type="ECO:0000313" key="2">
    <source>
        <dbReference type="Proteomes" id="UP001234581"/>
    </source>
</evidence>
<gene>
    <name evidence="1" type="ORF">O0I10_002181</name>
</gene>
<sequence length="137" mass="15648">MGEQMVNGDTFSYNKHVRDLPMTQASIPIQHVGVVSSIQDPMRRRVHSLPSCPQWEFSRRLYIASFGYADNKSVNMLDDGTSGSNRIRISKQEGCMVGSMVCVVLDLQSETCELTRLTVKQQQDNMDDMEIRLYLRQ</sequence>
<comment type="caution">
    <text evidence="1">The sequence shown here is derived from an EMBL/GenBank/DDBJ whole genome shotgun (WGS) entry which is preliminary data.</text>
</comment>
<dbReference type="RefSeq" id="XP_058346765.1">
    <property type="nucleotide sequence ID" value="XM_058482267.1"/>
</dbReference>
<name>A0AAD7Y2Q5_9FUNG</name>
<accession>A0AAD7Y2Q5</accession>